<dbReference type="CDD" id="cd01138">
    <property type="entry name" value="FeuA"/>
    <property type="match status" value="1"/>
</dbReference>
<dbReference type="Proteomes" id="UP001596505">
    <property type="component" value="Unassembled WGS sequence"/>
</dbReference>
<dbReference type="EMBL" id="JBHTCO010000015">
    <property type="protein sequence ID" value="MFC7393816.1"/>
    <property type="molecule type" value="Genomic_DNA"/>
</dbReference>
<dbReference type="Pfam" id="PF01497">
    <property type="entry name" value="Peripla_BP_2"/>
    <property type="match status" value="1"/>
</dbReference>
<keyword evidence="3" id="KW-0813">Transport</keyword>
<feature type="domain" description="Fe/B12 periplasmic-binding" evidence="7">
    <location>
        <begin position="60"/>
        <end position="312"/>
    </location>
</feature>
<dbReference type="SUPFAM" id="SSF53807">
    <property type="entry name" value="Helical backbone' metal receptor"/>
    <property type="match status" value="1"/>
</dbReference>
<comment type="subcellular location">
    <subcellularLocation>
        <location evidence="1">Cell envelope</location>
    </subcellularLocation>
</comment>
<feature type="chain" id="PRO_5046321950" evidence="6">
    <location>
        <begin position="21"/>
        <end position="312"/>
    </location>
</feature>
<evidence type="ECO:0000313" key="8">
    <source>
        <dbReference type="EMBL" id="MFC7393816.1"/>
    </source>
</evidence>
<dbReference type="PANTHER" id="PTHR30532:SF26">
    <property type="entry name" value="IRON(3+)-HYDROXAMATE-BINDING PROTEIN FHUD"/>
    <property type="match status" value="1"/>
</dbReference>
<accession>A0ABW2PZT0</accession>
<proteinExistence type="inferred from homology"/>
<comment type="caution">
    <text evidence="8">The sequence shown here is derived from an EMBL/GenBank/DDBJ whole genome shotgun (WGS) entry which is preliminary data.</text>
</comment>
<evidence type="ECO:0000256" key="6">
    <source>
        <dbReference type="SAM" id="SignalP"/>
    </source>
</evidence>
<reference evidence="9" key="1">
    <citation type="journal article" date="2019" name="Int. J. Syst. Evol. Microbiol.">
        <title>The Global Catalogue of Microorganisms (GCM) 10K type strain sequencing project: providing services to taxonomists for standard genome sequencing and annotation.</title>
        <authorList>
            <consortium name="The Broad Institute Genomics Platform"/>
            <consortium name="The Broad Institute Genome Sequencing Center for Infectious Disease"/>
            <person name="Wu L."/>
            <person name="Ma J."/>
        </authorList>
    </citation>
    <scope>NUCLEOTIDE SEQUENCE [LARGE SCALE GENOMIC DNA]</scope>
    <source>
        <strain evidence="9">CGMCC 1.16305</strain>
    </source>
</reference>
<feature type="region of interest" description="Disordered" evidence="5">
    <location>
        <begin position="26"/>
        <end position="50"/>
    </location>
</feature>
<dbReference type="PROSITE" id="PS51257">
    <property type="entry name" value="PROKAR_LIPOPROTEIN"/>
    <property type="match status" value="1"/>
</dbReference>
<feature type="signal peptide" evidence="6">
    <location>
        <begin position="1"/>
        <end position="20"/>
    </location>
</feature>
<organism evidence="8 9">
    <name type="scientific">Scopulibacillus cellulosilyticus</name>
    <dbReference type="NCBI Taxonomy" id="2665665"/>
    <lineage>
        <taxon>Bacteria</taxon>
        <taxon>Bacillati</taxon>
        <taxon>Bacillota</taxon>
        <taxon>Bacilli</taxon>
        <taxon>Bacillales</taxon>
        <taxon>Sporolactobacillaceae</taxon>
        <taxon>Scopulibacillus</taxon>
    </lineage>
</organism>
<feature type="compositionally biased region" description="Basic and acidic residues" evidence="5">
    <location>
        <begin position="35"/>
        <end position="46"/>
    </location>
</feature>
<evidence type="ECO:0000256" key="4">
    <source>
        <dbReference type="ARBA" id="ARBA00022729"/>
    </source>
</evidence>
<dbReference type="PANTHER" id="PTHR30532">
    <property type="entry name" value="IRON III DICITRATE-BINDING PERIPLASMIC PROTEIN"/>
    <property type="match status" value="1"/>
</dbReference>
<dbReference type="RefSeq" id="WP_380966519.1">
    <property type="nucleotide sequence ID" value="NZ_JBHTCO010000015.1"/>
</dbReference>
<evidence type="ECO:0000256" key="5">
    <source>
        <dbReference type="SAM" id="MobiDB-lite"/>
    </source>
</evidence>
<sequence>MKKINRLIPFLLALVFLLSACGNQSTETKGQSENNHGDEKSTKIYHSENGPVKVPKHPKRVVLLSSFFAGDVTSLGVNVVGIDKWGKTSPVLKSKLKNAKVVSDQNLEEIIKLHPDLIIGLSDTKNINKLKKIAPTVTYTYGKLNYLDQYIAVGKLLGKEKQAKKWVESFKQRSTDLGKKIKAKIGEDATVSVIEKFDKQFYVYGDNWARGTEILYQAMGLKMPKKVKETAQKAGYQAISPEAIPEFAGDYIVLVQESGKNNSFENTETYKNIPAVKKGHVIKVNGDAFHFNDPLSLDYELDVFKKAFLDKK</sequence>
<dbReference type="InterPro" id="IPR051313">
    <property type="entry name" value="Bact_iron-sidero_bind"/>
</dbReference>
<keyword evidence="9" id="KW-1185">Reference proteome</keyword>
<gene>
    <name evidence="8" type="ORF">ACFQRG_12710</name>
</gene>
<protein>
    <submittedName>
        <fullName evidence="8">Iron-hydroxamate ABC transporter substrate-binding protein</fullName>
    </submittedName>
</protein>
<evidence type="ECO:0000256" key="1">
    <source>
        <dbReference type="ARBA" id="ARBA00004196"/>
    </source>
</evidence>
<dbReference type="Gene3D" id="3.40.50.1980">
    <property type="entry name" value="Nitrogenase molybdenum iron protein domain"/>
    <property type="match status" value="2"/>
</dbReference>
<name>A0ABW2PZT0_9BACL</name>
<comment type="similarity">
    <text evidence="2">Belongs to the bacterial solute-binding protein 8 family.</text>
</comment>
<keyword evidence="4 6" id="KW-0732">Signal</keyword>
<dbReference type="InterPro" id="IPR002491">
    <property type="entry name" value="ABC_transptr_periplasmic_BD"/>
</dbReference>
<evidence type="ECO:0000256" key="2">
    <source>
        <dbReference type="ARBA" id="ARBA00008814"/>
    </source>
</evidence>
<evidence type="ECO:0000256" key="3">
    <source>
        <dbReference type="ARBA" id="ARBA00022448"/>
    </source>
</evidence>
<dbReference type="PROSITE" id="PS50983">
    <property type="entry name" value="FE_B12_PBP"/>
    <property type="match status" value="1"/>
</dbReference>
<evidence type="ECO:0000259" key="7">
    <source>
        <dbReference type="PROSITE" id="PS50983"/>
    </source>
</evidence>
<evidence type="ECO:0000313" key="9">
    <source>
        <dbReference type="Proteomes" id="UP001596505"/>
    </source>
</evidence>